<feature type="transmembrane region" description="Helical" evidence="1">
    <location>
        <begin position="83"/>
        <end position="102"/>
    </location>
</feature>
<evidence type="ECO:0000313" key="2">
    <source>
        <dbReference type="EMBL" id="KAK7013703.1"/>
    </source>
</evidence>
<comment type="caution">
    <text evidence="2">The sequence shown here is derived from an EMBL/GenBank/DDBJ whole genome shotgun (WGS) entry which is preliminary data.</text>
</comment>
<name>A0AAW0AM80_9AGAR</name>
<accession>A0AAW0AM80</accession>
<proteinExistence type="predicted"/>
<keyword evidence="3" id="KW-1185">Reference proteome</keyword>
<dbReference type="AlphaFoldDB" id="A0AAW0AM80"/>
<organism evidence="2 3">
    <name type="scientific">Favolaschia claudopus</name>
    <dbReference type="NCBI Taxonomy" id="2862362"/>
    <lineage>
        <taxon>Eukaryota</taxon>
        <taxon>Fungi</taxon>
        <taxon>Dikarya</taxon>
        <taxon>Basidiomycota</taxon>
        <taxon>Agaricomycotina</taxon>
        <taxon>Agaricomycetes</taxon>
        <taxon>Agaricomycetidae</taxon>
        <taxon>Agaricales</taxon>
        <taxon>Marasmiineae</taxon>
        <taxon>Mycenaceae</taxon>
        <taxon>Favolaschia</taxon>
    </lineage>
</organism>
<dbReference type="EMBL" id="JAWWNJ010000058">
    <property type="protein sequence ID" value="KAK7013703.1"/>
    <property type="molecule type" value="Genomic_DNA"/>
</dbReference>
<sequence length="124" mass="13376">MKLELEKEKQVRKTSSLPRRADMIIVASLRGSLPPLCVGPAKALSARRFNPRPPLVGLQLWLNLVNDFISVGAASFGVDCSSIAALLAFAFTFLNLTGLLVYTVSTATFLCEVDPSRPLVVLSS</sequence>
<keyword evidence="1" id="KW-0472">Membrane</keyword>
<dbReference type="Proteomes" id="UP001362999">
    <property type="component" value="Unassembled WGS sequence"/>
</dbReference>
<reference evidence="2 3" key="1">
    <citation type="journal article" date="2024" name="J Genomics">
        <title>Draft genome sequencing and assembly of Favolaschia claudopus CIRM-BRFM 2984 isolated from oak limbs.</title>
        <authorList>
            <person name="Navarro D."/>
            <person name="Drula E."/>
            <person name="Chaduli D."/>
            <person name="Cazenave R."/>
            <person name="Ahrendt S."/>
            <person name="Wang J."/>
            <person name="Lipzen A."/>
            <person name="Daum C."/>
            <person name="Barry K."/>
            <person name="Grigoriev I.V."/>
            <person name="Favel A."/>
            <person name="Rosso M.N."/>
            <person name="Martin F."/>
        </authorList>
    </citation>
    <scope>NUCLEOTIDE SEQUENCE [LARGE SCALE GENOMIC DNA]</scope>
    <source>
        <strain evidence="2 3">CIRM-BRFM 2984</strain>
    </source>
</reference>
<evidence type="ECO:0000256" key="1">
    <source>
        <dbReference type="SAM" id="Phobius"/>
    </source>
</evidence>
<gene>
    <name evidence="2" type="ORF">R3P38DRAFT_3206265</name>
</gene>
<evidence type="ECO:0000313" key="3">
    <source>
        <dbReference type="Proteomes" id="UP001362999"/>
    </source>
</evidence>
<keyword evidence="1" id="KW-0812">Transmembrane</keyword>
<keyword evidence="1" id="KW-1133">Transmembrane helix</keyword>
<protein>
    <submittedName>
        <fullName evidence="2">Uncharacterized protein</fullName>
    </submittedName>
</protein>